<evidence type="ECO:0000313" key="1">
    <source>
        <dbReference type="EMBL" id="MDR7074612.1"/>
    </source>
</evidence>
<organism evidence="1 2">
    <name type="scientific">Fictibacillus barbaricus</name>
    <dbReference type="NCBI Taxonomy" id="182136"/>
    <lineage>
        <taxon>Bacteria</taxon>
        <taxon>Bacillati</taxon>
        <taxon>Bacillota</taxon>
        <taxon>Bacilli</taxon>
        <taxon>Bacillales</taxon>
        <taxon>Fictibacillaceae</taxon>
        <taxon>Fictibacillus</taxon>
    </lineage>
</organism>
<evidence type="ECO:0000313" key="2">
    <source>
        <dbReference type="Proteomes" id="UP001258181"/>
    </source>
</evidence>
<protein>
    <submittedName>
        <fullName evidence="1">Uncharacterized protein</fullName>
    </submittedName>
</protein>
<reference evidence="1 2" key="1">
    <citation type="submission" date="2023-07" db="EMBL/GenBank/DDBJ databases">
        <title>Sorghum-associated microbial communities from plants grown in Nebraska, USA.</title>
        <authorList>
            <person name="Schachtman D."/>
        </authorList>
    </citation>
    <scope>NUCLEOTIDE SEQUENCE [LARGE SCALE GENOMIC DNA]</scope>
    <source>
        <strain evidence="1 2">BE211</strain>
    </source>
</reference>
<accession>A0ABU1U569</accession>
<name>A0ABU1U569_9BACL</name>
<dbReference type="Proteomes" id="UP001258181">
    <property type="component" value="Unassembled WGS sequence"/>
</dbReference>
<proteinExistence type="predicted"/>
<dbReference type="EMBL" id="JAVDWA010000009">
    <property type="protein sequence ID" value="MDR7074612.1"/>
    <property type="molecule type" value="Genomic_DNA"/>
</dbReference>
<keyword evidence="2" id="KW-1185">Reference proteome</keyword>
<sequence length="51" mass="6064">MPWEKAISKIQTRVRTTKMKASTRQAAVRTRKITFINDEKLSVIGRLFFFY</sequence>
<comment type="caution">
    <text evidence="1">The sequence shown here is derived from an EMBL/GenBank/DDBJ whole genome shotgun (WGS) entry which is preliminary data.</text>
</comment>
<gene>
    <name evidence="1" type="ORF">J2X07_003609</name>
</gene>